<gene>
    <name evidence="2" type="ORF">H8707_10715</name>
</gene>
<keyword evidence="3" id="KW-1185">Reference proteome</keyword>
<dbReference type="AlphaFoldDB" id="A0A926EYN5"/>
<name>A0A926EYN5_9FIRM</name>
<dbReference type="InterPro" id="IPR029002">
    <property type="entry name" value="PLPC/GPLD1"/>
</dbReference>
<dbReference type="EMBL" id="JACRTG010000025">
    <property type="protein sequence ID" value="MBC8588699.1"/>
    <property type="molecule type" value="Genomic_DNA"/>
</dbReference>
<proteinExistence type="predicted"/>
<accession>A0A926EYN5</accession>
<comment type="caution">
    <text evidence="2">The sequence shown here is derived from an EMBL/GenBank/DDBJ whole genome shotgun (WGS) entry which is preliminary data.</text>
</comment>
<sequence>MFKIFADTHKIIATNINDNVFKIYGFKLDEDSLLWGAISPDILPKYRIIRHYKDESIDYISKEIIKIIFVSRFIEFNQILDPFALKLLSKKIGVISHYLSDYVCLPHAKRWTFKESMIKHIKYESSLNDYAPGHNFKKNVISVDDIDIYDGKIIVYKSKIKSYIEDVVEEYSMTRGFESDLDFALSLNLKITYFIIDTIHAYSEDVYKKIAMEL</sequence>
<evidence type="ECO:0000313" key="2">
    <source>
        <dbReference type="EMBL" id="MBC8588699.1"/>
    </source>
</evidence>
<feature type="domain" description="Phospholipase C/D" evidence="1">
    <location>
        <begin position="8"/>
        <end position="171"/>
    </location>
</feature>
<evidence type="ECO:0000259" key="1">
    <source>
        <dbReference type="Pfam" id="PF00882"/>
    </source>
</evidence>
<dbReference type="Pfam" id="PF00882">
    <property type="entry name" value="Zn_dep_PLPC"/>
    <property type="match status" value="1"/>
</dbReference>
<dbReference type="Proteomes" id="UP000601171">
    <property type="component" value="Unassembled WGS sequence"/>
</dbReference>
<dbReference type="RefSeq" id="WP_262430153.1">
    <property type="nucleotide sequence ID" value="NZ_JACRTG010000025.1"/>
</dbReference>
<protein>
    <submittedName>
        <fullName evidence="2">Zinc dependent phospholipase C family protein</fullName>
    </submittedName>
</protein>
<evidence type="ECO:0000313" key="3">
    <source>
        <dbReference type="Proteomes" id="UP000601171"/>
    </source>
</evidence>
<reference evidence="2" key="1">
    <citation type="submission" date="2020-08" db="EMBL/GenBank/DDBJ databases">
        <title>Genome public.</title>
        <authorList>
            <person name="Liu C."/>
            <person name="Sun Q."/>
        </authorList>
    </citation>
    <scope>NUCLEOTIDE SEQUENCE</scope>
    <source>
        <strain evidence="2">BX21</strain>
    </source>
</reference>
<organism evidence="2 3">
    <name type="scientific">Paratissierella segnis</name>
    <dbReference type="NCBI Taxonomy" id="2763679"/>
    <lineage>
        <taxon>Bacteria</taxon>
        <taxon>Bacillati</taxon>
        <taxon>Bacillota</taxon>
        <taxon>Tissierellia</taxon>
        <taxon>Tissierellales</taxon>
        <taxon>Tissierellaceae</taxon>
        <taxon>Paratissierella</taxon>
    </lineage>
</organism>